<dbReference type="RefSeq" id="WP_327096238.1">
    <property type="nucleotide sequence ID" value="NZ_CP109149.1"/>
</dbReference>
<dbReference type="Proteomes" id="UP001432062">
    <property type="component" value="Chromosome"/>
</dbReference>
<dbReference type="GO" id="GO:0005524">
    <property type="term" value="F:ATP binding"/>
    <property type="evidence" value="ECO:0007669"/>
    <property type="project" value="UniProtKB-KW"/>
</dbReference>
<name>A0ABZ1YL53_9NOCA</name>
<dbReference type="InterPro" id="IPR027417">
    <property type="entry name" value="P-loop_NTPase"/>
</dbReference>
<reference evidence="1" key="1">
    <citation type="submission" date="2022-10" db="EMBL/GenBank/DDBJ databases">
        <title>The complete genomes of actinobacterial strains from the NBC collection.</title>
        <authorList>
            <person name="Joergensen T.S."/>
            <person name="Alvarez Arevalo M."/>
            <person name="Sterndorff E.B."/>
            <person name="Faurdal D."/>
            <person name="Vuksanovic O."/>
            <person name="Mourched A.-S."/>
            <person name="Charusanti P."/>
            <person name="Shaw S."/>
            <person name="Blin K."/>
            <person name="Weber T."/>
        </authorList>
    </citation>
    <scope>NUCLEOTIDE SEQUENCE</scope>
    <source>
        <strain evidence="1">NBC_01482</strain>
    </source>
</reference>
<gene>
    <name evidence="1" type="ORF">OG563_27550</name>
</gene>
<evidence type="ECO:0000313" key="1">
    <source>
        <dbReference type="EMBL" id="WUV42986.1"/>
    </source>
</evidence>
<dbReference type="Gene3D" id="3.40.50.300">
    <property type="entry name" value="P-loop containing nucleotide triphosphate hydrolases"/>
    <property type="match status" value="1"/>
</dbReference>
<evidence type="ECO:0000313" key="2">
    <source>
        <dbReference type="Proteomes" id="UP001432062"/>
    </source>
</evidence>
<dbReference type="Pfam" id="PF13671">
    <property type="entry name" value="AAA_33"/>
    <property type="match status" value="1"/>
</dbReference>
<keyword evidence="1" id="KW-0547">Nucleotide-binding</keyword>
<dbReference type="EMBL" id="CP109441">
    <property type="protein sequence ID" value="WUV42986.1"/>
    <property type="molecule type" value="Genomic_DNA"/>
</dbReference>
<accession>A0ABZ1YL53</accession>
<sequence>MNPPLDSPYPGSQPRLPDIRVVTPDSVHDLRGRTIEELRYPARSALLVAGIPGAGKSTALRLFFGAQADAEGPHRGPGGSVVLDSHHSRNRWRHKLGRLPYPLWRPVVHVAHYAGIRAALRDGTGPVVIHDCATFGWARRMIGRWATRYGRELHLILLDVPAGVARAGQHARGRRINPVFFTLHCRRWDRLIRAVDSGRPPPPEPVSTVVLDRTTIDRMSRVSFAS</sequence>
<protein>
    <submittedName>
        <fullName evidence="1">ATP-binding protein</fullName>
    </submittedName>
</protein>
<organism evidence="1 2">
    <name type="scientific">Nocardia vinacea</name>
    <dbReference type="NCBI Taxonomy" id="96468"/>
    <lineage>
        <taxon>Bacteria</taxon>
        <taxon>Bacillati</taxon>
        <taxon>Actinomycetota</taxon>
        <taxon>Actinomycetes</taxon>
        <taxon>Mycobacteriales</taxon>
        <taxon>Nocardiaceae</taxon>
        <taxon>Nocardia</taxon>
    </lineage>
</organism>
<dbReference type="SUPFAM" id="SSF52540">
    <property type="entry name" value="P-loop containing nucleoside triphosphate hydrolases"/>
    <property type="match status" value="1"/>
</dbReference>
<keyword evidence="2" id="KW-1185">Reference proteome</keyword>
<keyword evidence="1" id="KW-0067">ATP-binding</keyword>
<proteinExistence type="predicted"/>